<evidence type="ECO:0000259" key="4">
    <source>
        <dbReference type="Pfam" id="PF01881"/>
    </source>
</evidence>
<sequence>MRLILEFKPLTDFNYYDINKHNIQGFIYSLLKNTDFKDYHDISGFKFFNFSNIFPVSDFKYGEHKKLIISSPNSAFIKLLYYKLSNMEIFRLNKYYMEIIKLKLIKNSCSNTLISGTPIILFENKNENRYFSFENGNIDFDLFFKRLKNNAEKKYNAYTKEDFTLESDIFDNFEFNREVSIELTIRNNTFIVIGSLWKELFKDIRKSDKHFYNFIFDVGLGEKNSIGFGFLNNRR</sequence>
<dbReference type="NCBIfam" id="TIGR01877">
    <property type="entry name" value="cas_cas6"/>
    <property type="match status" value="1"/>
</dbReference>
<accession>A0A2A2HDT4</accession>
<dbReference type="OrthoDB" id="43942at2157"/>
<keyword evidence="6" id="KW-1185">Reference proteome</keyword>
<organism evidence="5 6">
    <name type="scientific">Methanosphaera cuniculi</name>
    <dbReference type="NCBI Taxonomy" id="1077256"/>
    <lineage>
        <taxon>Archaea</taxon>
        <taxon>Methanobacteriati</taxon>
        <taxon>Methanobacteriota</taxon>
        <taxon>Methanomada group</taxon>
        <taxon>Methanobacteria</taxon>
        <taxon>Methanobacteriales</taxon>
        <taxon>Methanobacteriaceae</taxon>
        <taxon>Methanosphaera</taxon>
    </lineage>
</organism>
<evidence type="ECO:0000313" key="5">
    <source>
        <dbReference type="EMBL" id="PAV07480.1"/>
    </source>
</evidence>
<keyword evidence="2" id="KW-0694">RNA-binding</keyword>
<dbReference type="InterPro" id="IPR049435">
    <property type="entry name" value="Cas_Cas6_C"/>
</dbReference>
<dbReference type="AlphaFoldDB" id="A0A2A2HDT4"/>
<protein>
    <recommendedName>
        <fullName evidence="4">CRISPR associated protein Cas6 C-terminal domain-containing protein</fullName>
    </recommendedName>
</protein>
<dbReference type="Pfam" id="PF01881">
    <property type="entry name" value="Cas_Cas6_C"/>
    <property type="match status" value="1"/>
</dbReference>
<reference evidence="5 6" key="1">
    <citation type="journal article" date="2017" name="BMC Genomics">
        <title>Genomic analysis of methanogenic archaea reveals a shift towards energy conservation.</title>
        <authorList>
            <person name="Gilmore S.P."/>
            <person name="Henske J.K."/>
            <person name="Sexton J.A."/>
            <person name="Solomon K.V."/>
            <person name="Seppala S."/>
            <person name="Yoo J.I."/>
            <person name="Huyett L.M."/>
            <person name="Pressman A."/>
            <person name="Cogan J.Z."/>
            <person name="Kivenson V."/>
            <person name="Peng X."/>
            <person name="Tan Y."/>
            <person name="Valentine D.L."/>
            <person name="O'Malley M.A."/>
        </authorList>
    </citation>
    <scope>NUCLEOTIDE SEQUENCE [LARGE SCALE GENOMIC DNA]</scope>
    <source>
        <strain evidence="5 6">1R-7</strain>
    </source>
</reference>
<dbReference type="PANTHER" id="PTHR36984">
    <property type="entry name" value="CRISPR-ASSOCIATED ENDORIBONUCLEASE CAS6 1"/>
    <property type="match status" value="1"/>
</dbReference>
<dbReference type="PANTHER" id="PTHR36984:SF1">
    <property type="entry name" value="CRISPR-ASSOCIATED ENDORIBONUCLEASE CAS6 1"/>
    <property type="match status" value="1"/>
</dbReference>
<dbReference type="Gene3D" id="3.30.70.1890">
    <property type="match status" value="1"/>
</dbReference>
<feature type="domain" description="CRISPR associated protein Cas6 C-terminal" evidence="4">
    <location>
        <begin position="115"/>
        <end position="232"/>
    </location>
</feature>
<evidence type="ECO:0000256" key="1">
    <source>
        <dbReference type="ARBA" id="ARBA00005937"/>
    </source>
</evidence>
<name>A0A2A2HDT4_9EURY</name>
<keyword evidence="3" id="KW-0051">Antiviral defense</keyword>
<comment type="similarity">
    <text evidence="1">Belongs to the CRISPR-associated protein Cas6/Cse3/CasE family.</text>
</comment>
<dbReference type="GO" id="GO:0051607">
    <property type="term" value="P:defense response to virus"/>
    <property type="evidence" value="ECO:0007669"/>
    <property type="project" value="UniProtKB-KW"/>
</dbReference>
<proteinExistence type="inferred from homology"/>
<dbReference type="EMBL" id="LMVN01000013">
    <property type="protein sequence ID" value="PAV07480.1"/>
    <property type="molecule type" value="Genomic_DNA"/>
</dbReference>
<dbReference type="RefSeq" id="WP_180738340.1">
    <property type="nucleotide sequence ID" value="NZ_LMVN01000013.1"/>
</dbReference>
<evidence type="ECO:0000313" key="6">
    <source>
        <dbReference type="Proteomes" id="UP000217528"/>
    </source>
</evidence>
<evidence type="ECO:0000256" key="3">
    <source>
        <dbReference type="ARBA" id="ARBA00023118"/>
    </source>
</evidence>
<dbReference type="InterPro" id="IPR045747">
    <property type="entry name" value="CRISPR-assoc_prot_Cas6_N_sf"/>
</dbReference>
<dbReference type="Gene3D" id="3.30.70.1900">
    <property type="match status" value="1"/>
</dbReference>
<gene>
    <name evidence="5" type="ORF">ASJ82_02805</name>
</gene>
<comment type="caution">
    <text evidence="5">The sequence shown here is derived from an EMBL/GenBank/DDBJ whole genome shotgun (WGS) entry which is preliminary data.</text>
</comment>
<dbReference type="GO" id="GO:0003723">
    <property type="term" value="F:RNA binding"/>
    <property type="evidence" value="ECO:0007669"/>
    <property type="project" value="UniProtKB-KW"/>
</dbReference>
<dbReference type="InterPro" id="IPR010156">
    <property type="entry name" value="CRISPR-assoc_prot_Cas6"/>
</dbReference>
<dbReference type="GO" id="GO:0016788">
    <property type="term" value="F:hydrolase activity, acting on ester bonds"/>
    <property type="evidence" value="ECO:0007669"/>
    <property type="project" value="InterPro"/>
</dbReference>
<evidence type="ECO:0000256" key="2">
    <source>
        <dbReference type="ARBA" id="ARBA00022884"/>
    </source>
</evidence>
<dbReference type="CDD" id="cd21140">
    <property type="entry name" value="Cas6_I-like"/>
    <property type="match status" value="1"/>
</dbReference>
<dbReference type="Proteomes" id="UP000217528">
    <property type="component" value="Unassembled WGS sequence"/>
</dbReference>